<name>A0A0G1YHN6_9BACT</name>
<dbReference type="STRING" id="1619044.UY92_C0004G0082"/>
<feature type="transmembrane region" description="Helical" evidence="1">
    <location>
        <begin position="6"/>
        <end position="23"/>
    </location>
</feature>
<feature type="transmembrane region" description="Helical" evidence="1">
    <location>
        <begin position="30"/>
        <end position="46"/>
    </location>
</feature>
<reference evidence="2 3" key="1">
    <citation type="journal article" date="2015" name="Nature">
        <title>rRNA introns, odd ribosomes, and small enigmatic genomes across a large radiation of phyla.</title>
        <authorList>
            <person name="Brown C.T."/>
            <person name="Hug L.A."/>
            <person name="Thomas B.C."/>
            <person name="Sharon I."/>
            <person name="Castelle C.J."/>
            <person name="Singh A."/>
            <person name="Wilkins M.J."/>
            <person name="Williams K.H."/>
            <person name="Banfield J.F."/>
        </authorList>
    </citation>
    <scope>NUCLEOTIDE SEQUENCE [LARGE SCALE GENOMIC DNA]</scope>
</reference>
<dbReference type="EMBL" id="LCRX01000004">
    <property type="protein sequence ID" value="KKW42746.1"/>
    <property type="molecule type" value="Genomic_DNA"/>
</dbReference>
<evidence type="ECO:0000313" key="2">
    <source>
        <dbReference type="EMBL" id="KKW42746.1"/>
    </source>
</evidence>
<feature type="transmembrane region" description="Helical" evidence="1">
    <location>
        <begin position="52"/>
        <end position="68"/>
    </location>
</feature>
<keyword evidence="1" id="KW-0472">Membrane</keyword>
<sequence>MPLIFFRGLAALGLILISGGVVNKNHRRQNTLFLAGGLCLLAYSAYLRDPIFIPLQVIFTSASIYELVRKPRT</sequence>
<organism evidence="2 3">
    <name type="scientific">Candidatus Magasanikbacteria bacterium GW2011_GWA2_56_11</name>
    <dbReference type="NCBI Taxonomy" id="1619044"/>
    <lineage>
        <taxon>Bacteria</taxon>
        <taxon>Candidatus Magasanikiibacteriota</taxon>
    </lineage>
</organism>
<dbReference type="Proteomes" id="UP000033870">
    <property type="component" value="Unassembled WGS sequence"/>
</dbReference>
<keyword evidence="1" id="KW-1133">Transmembrane helix</keyword>
<evidence type="ECO:0000313" key="3">
    <source>
        <dbReference type="Proteomes" id="UP000033870"/>
    </source>
</evidence>
<comment type="caution">
    <text evidence="2">The sequence shown here is derived from an EMBL/GenBank/DDBJ whole genome shotgun (WGS) entry which is preliminary data.</text>
</comment>
<protein>
    <submittedName>
        <fullName evidence="2">Uncharacterized protein</fullName>
    </submittedName>
</protein>
<accession>A0A0G1YHN6</accession>
<keyword evidence="1" id="KW-0812">Transmembrane</keyword>
<gene>
    <name evidence="2" type="ORF">UY92_C0004G0082</name>
</gene>
<evidence type="ECO:0000256" key="1">
    <source>
        <dbReference type="SAM" id="Phobius"/>
    </source>
</evidence>
<proteinExistence type="predicted"/>
<dbReference type="AlphaFoldDB" id="A0A0G1YHN6"/>